<keyword evidence="1" id="KW-0472">Membrane</keyword>
<name>A0A1U9NGV7_9BACT</name>
<keyword evidence="3" id="KW-1185">Reference proteome</keyword>
<dbReference type="KEGG" id="alus:STSP2_00112"/>
<proteinExistence type="predicted"/>
<sequence>MSPNGLCAMLRLFLWADQVKFFAVSAIFFGKIAIFSTAINDLLR</sequence>
<accession>A0A1U9NGV7</accession>
<gene>
    <name evidence="2" type="ORF">STSP2_00112</name>
</gene>
<keyword evidence="1" id="KW-1133">Transmembrane helix</keyword>
<keyword evidence="1" id="KW-0812">Transmembrane</keyword>
<dbReference type="Proteomes" id="UP000189674">
    <property type="component" value="Chromosome"/>
</dbReference>
<evidence type="ECO:0000313" key="3">
    <source>
        <dbReference type="Proteomes" id="UP000189674"/>
    </source>
</evidence>
<organism evidence="2 3">
    <name type="scientific">Anaerohalosphaera lusitana</name>
    <dbReference type="NCBI Taxonomy" id="1936003"/>
    <lineage>
        <taxon>Bacteria</taxon>
        <taxon>Pseudomonadati</taxon>
        <taxon>Planctomycetota</taxon>
        <taxon>Phycisphaerae</taxon>
        <taxon>Sedimentisphaerales</taxon>
        <taxon>Anaerohalosphaeraceae</taxon>
        <taxon>Anaerohalosphaera</taxon>
    </lineage>
</organism>
<dbReference type="EMBL" id="CP019791">
    <property type="protein sequence ID" value="AQT66974.1"/>
    <property type="molecule type" value="Genomic_DNA"/>
</dbReference>
<feature type="transmembrane region" description="Helical" evidence="1">
    <location>
        <begin position="21"/>
        <end position="39"/>
    </location>
</feature>
<evidence type="ECO:0000256" key="1">
    <source>
        <dbReference type="SAM" id="Phobius"/>
    </source>
</evidence>
<protein>
    <submittedName>
        <fullName evidence="2">Uncharacterized protein</fullName>
    </submittedName>
</protein>
<evidence type="ECO:0000313" key="2">
    <source>
        <dbReference type="EMBL" id="AQT66974.1"/>
    </source>
</evidence>
<dbReference type="AlphaFoldDB" id="A0A1U9NGV7"/>
<reference evidence="3" key="1">
    <citation type="submission" date="2017-02" db="EMBL/GenBank/DDBJ databases">
        <title>Comparative genomics and description of representatives of a novel lineage of planctomycetes thriving in anoxic sediments.</title>
        <authorList>
            <person name="Spring S."/>
            <person name="Bunk B."/>
            <person name="Sproer C."/>
        </authorList>
    </citation>
    <scope>NUCLEOTIDE SEQUENCE [LARGE SCALE GENOMIC DNA]</scope>
    <source>
        <strain evidence="3">ST-NAGAB-D1</strain>
    </source>
</reference>